<evidence type="ECO:0000313" key="1">
    <source>
        <dbReference type="EMBL" id="KAI9896705.1"/>
    </source>
</evidence>
<accession>A0ACC0URG3</accession>
<protein>
    <submittedName>
        <fullName evidence="1">Uncharacterized protein</fullName>
    </submittedName>
</protein>
<organism evidence="1 2">
    <name type="scientific">Trichothecium roseum</name>
    <dbReference type="NCBI Taxonomy" id="47278"/>
    <lineage>
        <taxon>Eukaryota</taxon>
        <taxon>Fungi</taxon>
        <taxon>Dikarya</taxon>
        <taxon>Ascomycota</taxon>
        <taxon>Pezizomycotina</taxon>
        <taxon>Sordariomycetes</taxon>
        <taxon>Hypocreomycetidae</taxon>
        <taxon>Hypocreales</taxon>
        <taxon>Hypocreales incertae sedis</taxon>
        <taxon>Trichothecium</taxon>
    </lineage>
</organism>
<dbReference type="EMBL" id="CM047948">
    <property type="protein sequence ID" value="KAI9896705.1"/>
    <property type="molecule type" value="Genomic_DNA"/>
</dbReference>
<evidence type="ECO:0000313" key="2">
    <source>
        <dbReference type="Proteomes" id="UP001163324"/>
    </source>
</evidence>
<keyword evidence="2" id="KW-1185">Reference proteome</keyword>
<name>A0ACC0URG3_9HYPO</name>
<proteinExistence type="predicted"/>
<dbReference type="Proteomes" id="UP001163324">
    <property type="component" value="Chromosome 9"/>
</dbReference>
<gene>
    <name evidence="1" type="ORF">N3K66_008877</name>
</gene>
<reference evidence="1" key="1">
    <citation type="submission" date="2022-10" db="EMBL/GenBank/DDBJ databases">
        <title>Complete Genome of Trichothecium roseum strain YXFP-22015, a Plant Pathogen Isolated from Citrus.</title>
        <authorList>
            <person name="Wang Y."/>
            <person name="Zhu L."/>
        </authorList>
    </citation>
    <scope>NUCLEOTIDE SEQUENCE</scope>
    <source>
        <strain evidence="1">YXFP-22015</strain>
    </source>
</reference>
<sequence length="301" mass="33661">MDRRRSVATSDTTYHSFSDADIVAPASPPRKRSPRKIRGETSSGTGVGVVVRPEQAPDSRPPTAYKMKRQDSGYESNTTTTAAAAATPRTSLSSSRVSTSRRTSSASIRNPNNSSTATSGGKGNNRTRPTLVHRSTRTSAHYPQACCGSTSRSSLYLSRPSTQHAQTTQPQPQAESYFQFPPLDPHHPYPSKEEGCEEKQQEPSTPPIPQTTHYWTSDRTRRLEYAAIDAAQRGFTGWLRRNLVPDCLVPQDGRVVGFDDDTGSVRRYRLELDDEDEDGPDEKQQPEQKKRPRRRTWHFWA</sequence>
<comment type="caution">
    <text evidence="1">The sequence shown here is derived from an EMBL/GenBank/DDBJ whole genome shotgun (WGS) entry which is preliminary data.</text>
</comment>